<comment type="caution">
    <text evidence="2">The sequence shown here is derived from an EMBL/GenBank/DDBJ whole genome shotgun (WGS) entry which is preliminary data.</text>
</comment>
<name>A0A327ZMP1_9STAP</name>
<keyword evidence="1" id="KW-0812">Transmembrane</keyword>
<evidence type="ECO:0008006" key="4">
    <source>
        <dbReference type="Google" id="ProtNLM"/>
    </source>
</evidence>
<feature type="transmembrane region" description="Helical" evidence="1">
    <location>
        <begin position="85"/>
        <end position="100"/>
    </location>
</feature>
<keyword evidence="3" id="KW-1185">Reference proteome</keyword>
<evidence type="ECO:0000256" key="1">
    <source>
        <dbReference type="SAM" id="Phobius"/>
    </source>
</evidence>
<feature type="transmembrane region" description="Helical" evidence="1">
    <location>
        <begin position="45"/>
        <end position="65"/>
    </location>
</feature>
<evidence type="ECO:0000313" key="3">
    <source>
        <dbReference type="Proteomes" id="UP000249808"/>
    </source>
</evidence>
<gene>
    <name evidence="2" type="ORF">BHU61_12350</name>
</gene>
<keyword evidence="1" id="KW-1133">Transmembrane helix</keyword>
<dbReference type="EMBL" id="PZJH01000010">
    <property type="protein sequence ID" value="RAK43687.1"/>
    <property type="molecule type" value="Genomic_DNA"/>
</dbReference>
<feature type="transmembrane region" description="Helical" evidence="1">
    <location>
        <begin position="6"/>
        <end position="24"/>
    </location>
</feature>
<keyword evidence="1" id="KW-0472">Membrane</keyword>
<dbReference type="Proteomes" id="UP000249808">
    <property type="component" value="Unassembled WGS sequence"/>
</dbReference>
<organism evidence="2 3">
    <name type="scientific">Macrococcus epidermidis</name>
    <dbReference type="NCBI Taxonomy" id="1902580"/>
    <lineage>
        <taxon>Bacteria</taxon>
        <taxon>Bacillati</taxon>
        <taxon>Bacillota</taxon>
        <taxon>Bacilli</taxon>
        <taxon>Bacillales</taxon>
        <taxon>Staphylococcaceae</taxon>
        <taxon>Macrococcus</taxon>
    </lineage>
</organism>
<sequence>MRELLAGIVILTFILFELFKYKIYGQTTMFKTKHPVDKEKRMIGTSAYAKAFDYVIGILFFFSFYKLLTLDTSKPLNIIQDVPELVYLGATLIVLLYSYIKENKSFM</sequence>
<dbReference type="RefSeq" id="WP_111717313.1">
    <property type="nucleotide sequence ID" value="NZ_JBHSSR010000010.1"/>
</dbReference>
<evidence type="ECO:0000313" key="2">
    <source>
        <dbReference type="EMBL" id="RAK43687.1"/>
    </source>
</evidence>
<proteinExistence type="predicted"/>
<accession>A0A327ZMP1</accession>
<dbReference type="AlphaFoldDB" id="A0A327ZMP1"/>
<protein>
    <recommendedName>
        <fullName evidence="4">DUF3784 domain-containing protein</fullName>
    </recommendedName>
</protein>
<reference evidence="2 3" key="1">
    <citation type="journal article" date="2018" name="Front. Microbiol.">
        <title>Description and Comparative Genomics of Macrococcus caseolyticus subsp. hominis subsp. nov., Macrococcus goetzii sp. nov., Macrococcus epidermidis sp. nov., and Macrococcus bohemicus sp. nov., Novel Macrococci From Human Clinical Material With Virulence Potential and Suspected Uptake of Foreign DNA by Natural Transformation.</title>
        <authorList>
            <person name="Maslanova I."/>
            <person name="Wertheimer Z."/>
            <person name="Sedlacek I."/>
            <person name="Svec P."/>
            <person name="Indrakova A."/>
            <person name="Kovarovic V."/>
            <person name="Schumann P."/>
            <person name="Sproer C."/>
            <person name="Kralova S."/>
            <person name="Sedo O."/>
            <person name="Kristofova L."/>
            <person name="Vrbovska V."/>
            <person name="Fuzik T."/>
            <person name="Petras P."/>
            <person name="Zdrahal Z."/>
            <person name="Ruzickova V."/>
            <person name="Doskar J."/>
            <person name="Pantucek R."/>
        </authorList>
    </citation>
    <scope>NUCLEOTIDE SEQUENCE [LARGE SCALE GENOMIC DNA]</scope>
    <source>
        <strain evidence="2 3">01/688</strain>
    </source>
</reference>